<feature type="transmembrane region" description="Helical" evidence="8">
    <location>
        <begin position="336"/>
        <end position="355"/>
    </location>
</feature>
<dbReference type="GO" id="GO:0009847">
    <property type="term" value="P:spore germination"/>
    <property type="evidence" value="ECO:0007669"/>
    <property type="project" value="InterPro"/>
</dbReference>
<feature type="transmembrane region" description="Helical" evidence="8">
    <location>
        <begin position="214"/>
        <end position="239"/>
    </location>
</feature>
<comment type="caution">
    <text evidence="9">The sequence shown here is derived from an EMBL/GenBank/DDBJ whole genome shotgun (WGS) entry which is preliminary data.</text>
</comment>
<comment type="similarity">
    <text evidence="2">Belongs to the amino acid-polyamine-organocation (APC) superfamily. Spore germination protein (SGP) (TC 2.A.3.9) family.</text>
</comment>
<keyword evidence="4" id="KW-0309">Germination</keyword>
<keyword evidence="3" id="KW-0813">Transport</keyword>
<feature type="transmembrane region" description="Helical" evidence="8">
    <location>
        <begin position="268"/>
        <end position="290"/>
    </location>
</feature>
<dbReference type="Pfam" id="PF03845">
    <property type="entry name" value="Spore_permease"/>
    <property type="match status" value="1"/>
</dbReference>
<evidence type="ECO:0000256" key="7">
    <source>
        <dbReference type="ARBA" id="ARBA00023136"/>
    </source>
</evidence>
<dbReference type="AlphaFoldDB" id="A0A919XK32"/>
<evidence type="ECO:0000256" key="3">
    <source>
        <dbReference type="ARBA" id="ARBA00022448"/>
    </source>
</evidence>
<evidence type="ECO:0000256" key="1">
    <source>
        <dbReference type="ARBA" id="ARBA00004141"/>
    </source>
</evidence>
<dbReference type="Proteomes" id="UP000679779">
    <property type="component" value="Unassembled WGS sequence"/>
</dbReference>
<feature type="transmembrane region" description="Helical" evidence="8">
    <location>
        <begin position="188"/>
        <end position="207"/>
    </location>
</feature>
<comment type="subcellular location">
    <subcellularLocation>
        <location evidence="1">Membrane</location>
        <topology evidence="1">Multi-pass membrane protein</topology>
    </subcellularLocation>
</comment>
<feature type="transmembrane region" description="Helical" evidence="8">
    <location>
        <begin position="81"/>
        <end position="105"/>
    </location>
</feature>
<dbReference type="EMBL" id="BORQ01000010">
    <property type="protein sequence ID" value="GIO34386.1"/>
    <property type="molecule type" value="Genomic_DNA"/>
</dbReference>
<protein>
    <submittedName>
        <fullName evidence="9">Germination protein</fullName>
    </submittedName>
</protein>
<feature type="transmembrane region" description="Helical" evidence="8">
    <location>
        <begin position="302"/>
        <end position="321"/>
    </location>
</feature>
<reference evidence="9" key="1">
    <citation type="submission" date="2021-03" db="EMBL/GenBank/DDBJ databases">
        <title>Antimicrobial resistance genes in bacteria isolated from Japanese honey, and their potential for conferring macrolide and lincosamide resistance in the American foulbrood pathogen Paenibacillus larvae.</title>
        <authorList>
            <person name="Okamoto M."/>
            <person name="Kumagai M."/>
            <person name="Kanamori H."/>
            <person name="Takamatsu D."/>
        </authorList>
    </citation>
    <scope>NUCLEOTIDE SEQUENCE</scope>
    <source>
        <strain evidence="9">J2TS6</strain>
    </source>
</reference>
<evidence type="ECO:0000313" key="10">
    <source>
        <dbReference type="Proteomes" id="UP000679779"/>
    </source>
</evidence>
<dbReference type="NCBIfam" id="TIGR00912">
    <property type="entry name" value="2A0309"/>
    <property type="match status" value="1"/>
</dbReference>
<name>A0A919XK32_9BACL</name>
<dbReference type="PANTHER" id="PTHR34975:SF2">
    <property type="entry name" value="SPORE GERMINATION PROTEIN A2"/>
    <property type="match status" value="1"/>
</dbReference>
<keyword evidence="6 8" id="KW-1133">Transmembrane helix</keyword>
<evidence type="ECO:0000256" key="6">
    <source>
        <dbReference type="ARBA" id="ARBA00022989"/>
    </source>
</evidence>
<evidence type="ECO:0000256" key="4">
    <source>
        <dbReference type="ARBA" id="ARBA00022544"/>
    </source>
</evidence>
<organism evidence="9 10">
    <name type="scientific">Paenibacillus albilobatus</name>
    <dbReference type="NCBI Taxonomy" id="2716884"/>
    <lineage>
        <taxon>Bacteria</taxon>
        <taxon>Bacillati</taxon>
        <taxon>Bacillota</taxon>
        <taxon>Bacilli</taxon>
        <taxon>Bacillales</taxon>
        <taxon>Paenibacillaceae</taxon>
        <taxon>Paenibacillus</taxon>
    </lineage>
</organism>
<evidence type="ECO:0000256" key="2">
    <source>
        <dbReference type="ARBA" id="ARBA00007998"/>
    </source>
</evidence>
<keyword evidence="5 8" id="KW-0812">Transmembrane</keyword>
<feature type="transmembrane region" description="Helical" evidence="8">
    <location>
        <begin position="147"/>
        <end position="168"/>
    </location>
</feature>
<dbReference type="GO" id="GO:0016020">
    <property type="term" value="C:membrane"/>
    <property type="evidence" value="ECO:0007669"/>
    <property type="project" value="UniProtKB-SubCell"/>
</dbReference>
<evidence type="ECO:0000313" key="9">
    <source>
        <dbReference type="EMBL" id="GIO34386.1"/>
    </source>
</evidence>
<accession>A0A919XK32</accession>
<dbReference type="InterPro" id="IPR004761">
    <property type="entry name" value="Spore_GerAB"/>
</dbReference>
<dbReference type="RefSeq" id="WP_160043903.1">
    <property type="nucleotide sequence ID" value="NZ_BORQ01000010.1"/>
</dbReference>
<proteinExistence type="inferred from homology"/>
<feature type="transmembrane region" description="Helical" evidence="8">
    <location>
        <begin position="117"/>
        <end position="135"/>
    </location>
</feature>
<feature type="transmembrane region" description="Helical" evidence="8">
    <location>
        <begin position="44"/>
        <end position="61"/>
    </location>
</feature>
<evidence type="ECO:0000256" key="5">
    <source>
        <dbReference type="ARBA" id="ARBA00022692"/>
    </source>
</evidence>
<keyword evidence="7 8" id="KW-0472">Membrane</keyword>
<feature type="transmembrane region" description="Helical" evidence="8">
    <location>
        <begin position="12"/>
        <end position="32"/>
    </location>
</feature>
<sequence length="365" mass="40246">MVEKGKISSGQLALLLYSLMAYDGLLLIPKIAGEAAGRDLWLSPIWSHLAGIFFVLAMLRLNRMFPEETIIGYSKRIFGKILGKAAGLVIIFYAAYLTSVILRIYSDFISSVFLENTPPLVISGGIMFLVAYAVRGGVEVLGRLAQLFLPVTIVVFVILSVLTIPEWAVSNAFPIMGKGPVPSLKGAIVPFTWFSGYLLLGLFFPLLSSKRRAALFVMAAWFGEMLTLAASGLVSVFLFGEYAGTLNYPFIEVVRYIGLGEFFQHIDALLLAVWLPGTFIELSTYHYAAVTAIAEWSGLKDYRALALPLGFLSLIVSFWGLSSDVEFERYLSTSHIWFDFSLLVFGLLLFLVAWIRSKLQAAKGG</sequence>
<evidence type="ECO:0000256" key="8">
    <source>
        <dbReference type="SAM" id="Phobius"/>
    </source>
</evidence>
<gene>
    <name evidence="9" type="ORF">J2TS6_55270</name>
</gene>
<keyword evidence="10" id="KW-1185">Reference proteome</keyword>
<dbReference type="PANTHER" id="PTHR34975">
    <property type="entry name" value="SPORE GERMINATION PROTEIN A2"/>
    <property type="match status" value="1"/>
</dbReference>